<dbReference type="EMBL" id="JACCHS010000105">
    <property type="protein sequence ID" value="NYT47202.1"/>
    <property type="molecule type" value="Genomic_DNA"/>
</dbReference>
<protein>
    <submittedName>
        <fullName evidence="1">Uncharacterized protein</fullName>
    </submittedName>
</protein>
<sequence>MATGIYDVGDRPRWWSIFADKQHHVELVNHHRKQFGFVYQDKPLIIESLGLEVIAKNATLEQRACPKHSTATEKFHRFYAKTRMLR</sequence>
<comment type="caution">
    <text evidence="1">The sequence shown here is derived from an EMBL/GenBank/DDBJ whole genome shotgun (WGS) entry which is preliminary data.</text>
</comment>
<organism evidence="1 2">
    <name type="scientific">Candidatus Methanofishera endochildressiae</name>
    <dbReference type="NCBI Taxonomy" id="2738884"/>
    <lineage>
        <taxon>Bacteria</taxon>
        <taxon>Pseudomonadati</taxon>
        <taxon>Pseudomonadota</taxon>
        <taxon>Gammaproteobacteria</taxon>
        <taxon>Candidatus Methanofishera</taxon>
    </lineage>
</organism>
<reference evidence="1 2" key="1">
    <citation type="submission" date="2020-05" db="EMBL/GenBank/DDBJ databases">
        <title>Horizontal transmission and recombination maintain forever young bacterial symbiont genomes.</title>
        <authorList>
            <person name="Russell S.L."/>
            <person name="Pepper-Tunick E."/>
            <person name="Svedberg J."/>
            <person name="Byrne A."/>
            <person name="Ruelas Castillo J."/>
            <person name="Vollmers C."/>
            <person name="Beinart R.A."/>
            <person name="Corbett-Detig R."/>
        </authorList>
    </citation>
    <scope>NUCLEOTIDE SEQUENCE [LARGE SCALE GENOMIC DNA]</scope>
    <source>
        <strain evidence="1">4727-3</strain>
    </source>
</reference>
<evidence type="ECO:0000313" key="1">
    <source>
        <dbReference type="EMBL" id="NYT47202.1"/>
    </source>
</evidence>
<evidence type="ECO:0000313" key="2">
    <source>
        <dbReference type="Proteomes" id="UP000537890"/>
    </source>
</evidence>
<proteinExistence type="predicted"/>
<dbReference type="Proteomes" id="UP000537890">
    <property type="component" value="Unassembled WGS sequence"/>
</dbReference>
<name>A0A7Z0MPJ2_9GAMM</name>
<dbReference type="AlphaFoldDB" id="A0A7Z0MPJ2"/>
<accession>A0A7Z0MPJ2</accession>
<gene>
    <name evidence="1" type="ORF">H0A75_06120</name>
</gene>